<dbReference type="InterPro" id="IPR013154">
    <property type="entry name" value="ADH-like_N"/>
</dbReference>
<keyword evidence="3 6" id="KW-0862">Zinc</keyword>
<evidence type="ECO:0000256" key="7">
    <source>
        <dbReference type="SAM" id="MobiDB-lite"/>
    </source>
</evidence>
<reference evidence="9 10" key="1">
    <citation type="journal article" date="2023" name="Microbiol. Spectr.">
        <title>Synergy between Genome Mining, Metabolomics, and Bioinformatics Uncovers Antibacterial Chlorinated Carbazole Alkaloids and Their Biosynthetic Gene Cluster from Streptomyces tubbatahanensis sp. nov., a Novel Actinomycete Isolated from Sulu Sea, Philippines.</title>
        <authorList>
            <person name="Tenebro C.P."/>
            <person name="Trono D.J.V.L."/>
            <person name="Balida L.A.P."/>
            <person name="Bayog L.K.A."/>
            <person name="Bruna J.R."/>
            <person name="Sabido E.M."/>
            <person name="Caspe D.P.C."/>
            <person name="de Los Santos E.L.C."/>
            <person name="Saludes J.P."/>
            <person name="Dalisay D.S."/>
        </authorList>
    </citation>
    <scope>NUCLEOTIDE SEQUENCE [LARGE SCALE GENOMIC DNA]</scope>
    <source>
        <strain evidence="9 10">DSD3025</strain>
    </source>
</reference>
<keyword evidence="10" id="KW-1185">Reference proteome</keyword>
<evidence type="ECO:0000256" key="1">
    <source>
        <dbReference type="ARBA" id="ARBA00008072"/>
    </source>
</evidence>
<dbReference type="Pfam" id="PF08240">
    <property type="entry name" value="ADH_N"/>
    <property type="match status" value="1"/>
</dbReference>
<evidence type="ECO:0000256" key="2">
    <source>
        <dbReference type="ARBA" id="ARBA00022723"/>
    </source>
</evidence>
<evidence type="ECO:0000256" key="3">
    <source>
        <dbReference type="ARBA" id="ARBA00022833"/>
    </source>
</evidence>
<dbReference type="InterPro" id="IPR020843">
    <property type="entry name" value="ER"/>
</dbReference>
<dbReference type="SMART" id="SM00829">
    <property type="entry name" value="PKS_ER"/>
    <property type="match status" value="1"/>
</dbReference>
<evidence type="ECO:0000256" key="4">
    <source>
        <dbReference type="ARBA" id="ARBA00023002"/>
    </source>
</evidence>
<dbReference type="InterPro" id="IPR013149">
    <property type="entry name" value="ADH-like_C"/>
</dbReference>
<comment type="similarity">
    <text evidence="1 6">Belongs to the zinc-containing alcohol dehydrogenase family.</text>
</comment>
<evidence type="ECO:0000256" key="6">
    <source>
        <dbReference type="RuleBase" id="RU361277"/>
    </source>
</evidence>
<dbReference type="RefSeq" id="WP_242751686.1">
    <property type="nucleotide sequence ID" value="NZ_CP093846.1"/>
</dbReference>
<organism evidence="9 10">
    <name type="scientific">Streptomyces tubbatahanensis</name>
    <dbReference type="NCBI Taxonomy" id="2923272"/>
    <lineage>
        <taxon>Bacteria</taxon>
        <taxon>Bacillati</taxon>
        <taxon>Actinomycetota</taxon>
        <taxon>Actinomycetes</taxon>
        <taxon>Kitasatosporales</taxon>
        <taxon>Streptomycetaceae</taxon>
        <taxon>Streptomyces</taxon>
    </lineage>
</organism>
<sequence>MRGVIVDDAAAPAVAAAHPQAVAQERATPQARALAQARVAGQAQVVDDLDVRAPGPGEVLVGIRAAGLCHSDLSVIDGTIPFPRPVVLGHEGAGVVEAVGEGVRHVAPGDHVALSTIANCGACPECARGRPTMCRSAIGRPERPFLRGGKPLHNFAATSAFAERTVVKAVQAAPIPRDIPLTSAALIGCGVLTGVGAVLNRAKVGQGESVVVLGVGGIGLNVLQGARIAGAAPIVAVDANPAKEDVARRFGATHFVTASPAAAAAAGARGGADASVATASGAADTEATSAPADAEAPRPGCADADMPASVASGTEAAVREILPDGAAHTFECVGSTALVRQAIDLLDRHGQAVLLGMPAADAEATFLPAAMFLDKSVLGCRYGSSRPSRDIALYADLYRQGRLLLDELVTEVYPIEDFDRAAHDAHQGRVARAVLTF</sequence>
<dbReference type="EMBL" id="CP093846">
    <property type="protein sequence ID" value="UNS97555.1"/>
    <property type="molecule type" value="Genomic_DNA"/>
</dbReference>
<dbReference type="SUPFAM" id="SSF51735">
    <property type="entry name" value="NAD(P)-binding Rossmann-fold domains"/>
    <property type="match status" value="2"/>
</dbReference>
<dbReference type="InterPro" id="IPR002328">
    <property type="entry name" value="ADH_Zn_CS"/>
</dbReference>
<dbReference type="Proteomes" id="UP001202244">
    <property type="component" value="Chromosome"/>
</dbReference>
<comment type="cofactor">
    <cofactor evidence="6">
        <name>Zn(2+)</name>
        <dbReference type="ChEBI" id="CHEBI:29105"/>
    </cofactor>
</comment>
<dbReference type="InterPro" id="IPR036291">
    <property type="entry name" value="NAD(P)-bd_dom_sf"/>
</dbReference>
<dbReference type="PROSITE" id="PS00059">
    <property type="entry name" value="ADH_ZINC"/>
    <property type="match status" value="1"/>
</dbReference>
<keyword evidence="5" id="KW-0520">NAD</keyword>
<dbReference type="Gene3D" id="3.90.180.10">
    <property type="entry name" value="Medium-chain alcohol dehydrogenases, catalytic domain"/>
    <property type="match status" value="2"/>
</dbReference>
<protein>
    <submittedName>
        <fullName evidence="9">Alcohol dehydrogenase catalytic domain-containing protein</fullName>
    </submittedName>
</protein>
<evidence type="ECO:0000256" key="5">
    <source>
        <dbReference type="ARBA" id="ARBA00023027"/>
    </source>
</evidence>
<name>A0ABY3XT35_9ACTN</name>
<keyword evidence="2 6" id="KW-0479">Metal-binding</keyword>
<gene>
    <name evidence="9" type="ORF">MMF93_14435</name>
</gene>
<evidence type="ECO:0000259" key="8">
    <source>
        <dbReference type="SMART" id="SM00829"/>
    </source>
</evidence>
<dbReference type="SUPFAM" id="SSF50129">
    <property type="entry name" value="GroES-like"/>
    <property type="match status" value="1"/>
</dbReference>
<dbReference type="PANTHER" id="PTHR43880:SF12">
    <property type="entry name" value="ALCOHOL DEHYDROGENASE CLASS-3"/>
    <property type="match status" value="1"/>
</dbReference>
<evidence type="ECO:0000313" key="9">
    <source>
        <dbReference type="EMBL" id="UNS97555.1"/>
    </source>
</evidence>
<feature type="domain" description="Enoyl reductase (ER)" evidence="8">
    <location>
        <begin position="44"/>
        <end position="435"/>
    </location>
</feature>
<feature type="region of interest" description="Disordered" evidence="7">
    <location>
        <begin position="282"/>
        <end position="307"/>
    </location>
</feature>
<dbReference type="Gene3D" id="3.40.50.720">
    <property type="entry name" value="NAD(P)-binding Rossmann-like Domain"/>
    <property type="match status" value="2"/>
</dbReference>
<dbReference type="Pfam" id="PF00107">
    <property type="entry name" value="ADH_zinc_N"/>
    <property type="match status" value="2"/>
</dbReference>
<evidence type="ECO:0000313" key="10">
    <source>
        <dbReference type="Proteomes" id="UP001202244"/>
    </source>
</evidence>
<keyword evidence="4" id="KW-0560">Oxidoreductase</keyword>
<dbReference type="InterPro" id="IPR011032">
    <property type="entry name" value="GroES-like_sf"/>
</dbReference>
<proteinExistence type="inferred from homology"/>
<accession>A0ABY3XT35</accession>
<dbReference type="PANTHER" id="PTHR43880">
    <property type="entry name" value="ALCOHOL DEHYDROGENASE"/>
    <property type="match status" value="1"/>
</dbReference>